<evidence type="ECO:0000313" key="1">
    <source>
        <dbReference type="EMBL" id="GGM97900.1"/>
    </source>
</evidence>
<sequence>MSSLSTAELWFAEHGMHAVPDPAARAELACAITAEHARQIERLRAPMVSRTDGSAELRDWVDCLVRPVTQHLDRLGSPTWYARFCAQLLKEPLLHDVTLDVSLAASPALPALLQGLERCLPELPAHTHFERATMARHLIVHVCAERESALAEGSSTLWSSWDNAAACLVDGVTGLWRAPVAHSPTGRDTARLIP</sequence>
<accession>A0A917X9P8</accession>
<dbReference type="EMBL" id="BMML01000003">
    <property type="protein sequence ID" value="GGM97900.1"/>
    <property type="molecule type" value="Genomic_DNA"/>
</dbReference>
<dbReference type="Proteomes" id="UP000653411">
    <property type="component" value="Unassembled WGS sequence"/>
</dbReference>
<reference evidence="1" key="2">
    <citation type="submission" date="2020-09" db="EMBL/GenBank/DDBJ databases">
        <authorList>
            <person name="Sun Q."/>
            <person name="Zhou Y."/>
        </authorList>
    </citation>
    <scope>NUCLEOTIDE SEQUENCE</scope>
    <source>
        <strain evidence="1">CGMCC 4.7110</strain>
    </source>
</reference>
<name>A0A917X9P8_9ACTN</name>
<reference evidence="1" key="1">
    <citation type="journal article" date="2014" name="Int. J. Syst. Evol. Microbiol.">
        <title>Complete genome sequence of Corynebacterium casei LMG S-19264T (=DSM 44701T), isolated from a smear-ripened cheese.</title>
        <authorList>
            <consortium name="US DOE Joint Genome Institute (JGI-PGF)"/>
            <person name="Walter F."/>
            <person name="Albersmeier A."/>
            <person name="Kalinowski J."/>
            <person name="Ruckert C."/>
        </authorList>
    </citation>
    <scope>NUCLEOTIDE SEQUENCE</scope>
    <source>
        <strain evidence="1">CGMCC 4.7110</strain>
    </source>
</reference>
<keyword evidence="2" id="KW-1185">Reference proteome</keyword>
<comment type="caution">
    <text evidence="1">The sequence shown here is derived from an EMBL/GenBank/DDBJ whole genome shotgun (WGS) entry which is preliminary data.</text>
</comment>
<dbReference type="AlphaFoldDB" id="A0A917X9P8"/>
<protein>
    <submittedName>
        <fullName evidence="1">TetR family transcriptional regulator</fullName>
    </submittedName>
</protein>
<organism evidence="1 2">
    <name type="scientific">Streptomyces fuscichromogenes</name>
    <dbReference type="NCBI Taxonomy" id="1324013"/>
    <lineage>
        <taxon>Bacteria</taxon>
        <taxon>Bacillati</taxon>
        <taxon>Actinomycetota</taxon>
        <taxon>Actinomycetes</taxon>
        <taxon>Kitasatosporales</taxon>
        <taxon>Streptomycetaceae</taxon>
        <taxon>Streptomyces</taxon>
    </lineage>
</organism>
<evidence type="ECO:0000313" key="2">
    <source>
        <dbReference type="Proteomes" id="UP000653411"/>
    </source>
</evidence>
<proteinExistence type="predicted"/>
<dbReference type="Gene3D" id="1.10.357.10">
    <property type="entry name" value="Tetracycline Repressor, domain 2"/>
    <property type="match status" value="1"/>
</dbReference>
<gene>
    <name evidence="1" type="ORF">GCM10011578_018520</name>
</gene>